<evidence type="ECO:0000313" key="12">
    <source>
        <dbReference type="Proteomes" id="UP000008815"/>
    </source>
</evidence>
<feature type="transmembrane region" description="Helical" evidence="9">
    <location>
        <begin position="74"/>
        <end position="92"/>
    </location>
</feature>
<dbReference type="eggNOG" id="COG1682">
    <property type="taxonomic scope" value="Bacteria"/>
</dbReference>
<evidence type="ECO:0000256" key="6">
    <source>
        <dbReference type="ARBA" id="ARBA00022989"/>
    </source>
</evidence>
<dbReference type="Pfam" id="PF01061">
    <property type="entry name" value="ABC2_membrane"/>
    <property type="match status" value="1"/>
</dbReference>
<sequence length="273" mass="30588">MRIISPILRGVRSIVSHRDLLRRLVWRDIQGRYRGSAGGLGWAIITPLVLLSVYTFVFSFVLKSRWVGVPNQDSHATYAIMCFSGLIVYSVFTECISRAPTLMTGNVNYVKKVVFPLEILPIVSLGSALFHFAIGFTVLMVFIVVFGSGVPATAWAAWLVLPPLMLWCIGLGWILSSLGVFLRDLGQLVTLVLSVLMFATPIFYSADSLPEQYRIYMDLNPLSFVIGTLRETVILGRYPDPLSYFQHLFPGILVAVFGMWWFEHTRGGFADVL</sequence>
<dbReference type="InterPro" id="IPR047817">
    <property type="entry name" value="ABC2_TM_bact-type"/>
</dbReference>
<keyword evidence="3 9" id="KW-0813">Transport</keyword>
<dbReference type="PANTHER" id="PTHR30413">
    <property type="entry name" value="INNER MEMBRANE TRANSPORT PERMEASE"/>
    <property type="match status" value="1"/>
</dbReference>
<comment type="subcellular location">
    <subcellularLocation>
        <location evidence="9">Cell inner membrane</location>
        <topology evidence="9">Multi-pass membrane protein</topology>
    </subcellularLocation>
    <subcellularLocation>
        <location evidence="1">Cell membrane</location>
        <topology evidence="1">Multi-pass membrane protein</topology>
    </subcellularLocation>
</comment>
<feature type="transmembrane region" description="Helical" evidence="9">
    <location>
        <begin position="244"/>
        <end position="262"/>
    </location>
</feature>
<dbReference type="GO" id="GO:0015774">
    <property type="term" value="P:polysaccharide transport"/>
    <property type="evidence" value="ECO:0007669"/>
    <property type="project" value="UniProtKB-KW"/>
</dbReference>
<accession>A0A0H3KCI2</accession>
<dbReference type="Proteomes" id="UP000008815">
    <property type="component" value="Chromosome 1"/>
</dbReference>
<feature type="transmembrane region" description="Helical" evidence="9">
    <location>
        <begin position="152"/>
        <end position="176"/>
    </location>
</feature>
<dbReference type="STRING" id="395019.BMULJ_00721"/>
<reference evidence="11 12" key="1">
    <citation type="submission" date="2007-04" db="EMBL/GenBank/DDBJ databases">
        <title>Complete genome sequence of Burkholderia multivorans ATCC 17616.</title>
        <authorList>
            <person name="Ohtsubo Y."/>
            <person name="Yamashita A."/>
            <person name="Kurokawa K."/>
            <person name="Takami H."/>
            <person name="Yuhara S."/>
            <person name="Nishiyama E."/>
            <person name="Endo R."/>
            <person name="Miyazaki R."/>
            <person name="Ono A."/>
            <person name="Yano K."/>
            <person name="Ito M."/>
            <person name="Sota M."/>
            <person name="Yuji N."/>
            <person name="Hattori M."/>
            <person name="Tsuda M."/>
        </authorList>
    </citation>
    <scope>NUCLEOTIDE SEQUENCE [LARGE SCALE GENOMIC DNA]</scope>
    <source>
        <strain evidence="12">ATCC 17616 / 249</strain>
    </source>
</reference>
<evidence type="ECO:0000256" key="7">
    <source>
        <dbReference type="ARBA" id="ARBA00023047"/>
    </source>
</evidence>
<evidence type="ECO:0000256" key="8">
    <source>
        <dbReference type="ARBA" id="ARBA00023136"/>
    </source>
</evidence>
<evidence type="ECO:0000256" key="4">
    <source>
        <dbReference type="ARBA" id="ARBA00022475"/>
    </source>
</evidence>
<dbReference type="PANTHER" id="PTHR30413:SF10">
    <property type="entry name" value="CAPSULE POLYSACCHARIDE EXPORT INNER-MEMBRANE PROTEIN CTRC"/>
    <property type="match status" value="1"/>
</dbReference>
<evidence type="ECO:0000256" key="3">
    <source>
        <dbReference type="ARBA" id="ARBA00022448"/>
    </source>
</evidence>
<dbReference type="EMBL" id="AP009385">
    <property type="protein sequence ID" value="BAG42684.1"/>
    <property type="molecule type" value="Genomic_DNA"/>
</dbReference>
<feature type="transmembrane region" description="Helical" evidence="9">
    <location>
        <begin position="113"/>
        <end position="146"/>
    </location>
</feature>
<dbReference type="HOGENOM" id="CLU_060703_1_1_4"/>
<keyword evidence="7" id="KW-0625">Polysaccharide transport</keyword>
<feature type="transmembrane region" description="Helical" evidence="9">
    <location>
        <begin position="188"/>
        <end position="206"/>
    </location>
</feature>
<keyword evidence="5 9" id="KW-0812">Transmembrane</keyword>
<comment type="similarity">
    <text evidence="2 9">Belongs to the ABC-2 integral membrane protein family.</text>
</comment>
<evidence type="ECO:0000256" key="5">
    <source>
        <dbReference type="ARBA" id="ARBA00022692"/>
    </source>
</evidence>
<proteinExistence type="inferred from homology"/>
<dbReference type="PROSITE" id="PS51012">
    <property type="entry name" value="ABC_TM2"/>
    <property type="match status" value="1"/>
</dbReference>
<keyword evidence="7" id="KW-0762">Sugar transport</keyword>
<feature type="transmembrane region" description="Helical" evidence="9">
    <location>
        <begin position="40"/>
        <end position="62"/>
    </location>
</feature>
<dbReference type="GO" id="GO:0015920">
    <property type="term" value="P:lipopolysaccharide transport"/>
    <property type="evidence" value="ECO:0007669"/>
    <property type="project" value="TreeGrafter"/>
</dbReference>
<keyword evidence="8 9" id="KW-0472">Membrane</keyword>
<keyword evidence="4 9" id="KW-1003">Cell membrane</keyword>
<keyword evidence="12" id="KW-1185">Reference proteome</keyword>
<organism evidence="11 12">
    <name type="scientific">Burkholderia multivorans (strain ATCC 17616 / 249)</name>
    <dbReference type="NCBI Taxonomy" id="395019"/>
    <lineage>
        <taxon>Bacteria</taxon>
        <taxon>Pseudomonadati</taxon>
        <taxon>Pseudomonadota</taxon>
        <taxon>Betaproteobacteria</taxon>
        <taxon>Burkholderiales</taxon>
        <taxon>Burkholderiaceae</taxon>
        <taxon>Burkholderia</taxon>
        <taxon>Burkholderia cepacia complex</taxon>
    </lineage>
</organism>
<dbReference type="KEGG" id="bmj:BMULJ_00721"/>
<name>A0A0H3KCI2_BURM1</name>
<dbReference type="KEGG" id="bmu:Bmul_2516"/>
<protein>
    <recommendedName>
        <fullName evidence="9">Transport permease protein</fullName>
    </recommendedName>
</protein>
<evidence type="ECO:0000313" key="11">
    <source>
        <dbReference type="EMBL" id="BAG42684.1"/>
    </source>
</evidence>
<keyword evidence="6 9" id="KW-1133">Transmembrane helix</keyword>
<evidence type="ECO:0000259" key="10">
    <source>
        <dbReference type="PROSITE" id="PS51012"/>
    </source>
</evidence>
<evidence type="ECO:0000256" key="1">
    <source>
        <dbReference type="ARBA" id="ARBA00004651"/>
    </source>
</evidence>
<feature type="domain" description="ABC transmembrane type-2" evidence="10">
    <location>
        <begin position="38"/>
        <end position="265"/>
    </location>
</feature>
<gene>
    <name evidence="11" type="ordered locus">BMULJ_00721</name>
</gene>
<dbReference type="GO" id="GO:0140359">
    <property type="term" value="F:ABC-type transporter activity"/>
    <property type="evidence" value="ECO:0007669"/>
    <property type="project" value="InterPro"/>
</dbReference>
<dbReference type="GO" id="GO:0005886">
    <property type="term" value="C:plasma membrane"/>
    <property type="evidence" value="ECO:0007669"/>
    <property type="project" value="UniProtKB-SubCell"/>
</dbReference>
<evidence type="ECO:0000256" key="2">
    <source>
        <dbReference type="ARBA" id="ARBA00007783"/>
    </source>
</evidence>
<dbReference type="InterPro" id="IPR013525">
    <property type="entry name" value="ABC2_TM"/>
</dbReference>
<dbReference type="AlphaFoldDB" id="A0A0H3KCI2"/>
<evidence type="ECO:0000256" key="9">
    <source>
        <dbReference type="RuleBase" id="RU361157"/>
    </source>
</evidence>